<dbReference type="eggNOG" id="COG0778">
    <property type="taxonomic scope" value="Bacteria"/>
</dbReference>
<keyword evidence="8" id="KW-1185">Reference proteome</keyword>
<dbReference type="PATRIC" id="fig|1423790.3.peg.1478"/>
<reference evidence="7 8" key="1">
    <citation type="submission" date="2012-06" db="EMBL/GenBank/DDBJ databases">
        <title>Draft Genome Sequence of Lactobacillus pasteurii CRBIP 24.76T.</title>
        <authorList>
            <person name="Cousin S."/>
            <person name="Bouchier C."/>
            <person name="Loux V."/>
            <person name="Ma L."/>
            <person name="Creno S."/>
            <person name="Bizet C."/>
            <person name="Clermont D."/>
        </authorList>
    </citation>
    <scope>NUCLEOTIDE SEQUENCE [LARGE SCALE GENOMIC DNA]</scope>
    <source>
        <strain evidence="8">CRBIP 24.76T</strain>
    </source>
</reference>
<evidence type="ECO:0000313" key="7">
    <source>
        <dbReference type="EMBL" id="CCI85514.1"/>
    </source>
</evidence>
<keyword evidence="5" id="KW-0560">Oxidoreductase</keyword>
<evidence type="ECO:0000256" key="1">
    <source>
        <dbReference type="ARBA" id="ARBA00001917"/>
    </source>
</evidence>
<keyword evidence="4" id="KW-0288">FMN</keyword>
<proteinExistence type="inferred from homology"/>
<evidence type="ECO:0000256" key="4">
    <source>
        <dbReference type="ARBA" id="ARBA00022643"/>
    </source>
</evidence>
<dbReference type="EMBL" id="CAKD01000022">
    <property type="protein sequence ID" value="CCI85514.1"/>
    <property type="molecule type" value="Genomic_DNA"/>
</dbReference>
<protein>
    <recommendedName>
        <fullName evidence="6">Nitroreductase domain-containing protein</fullName>
    </recommendedName>
</protein>
<dbReference type="STRING" id="1423790.BN53_05350"/>
<accession>I7KLP9</accession>
<comment type="caution">
    <text evidence="7">The sequence shown here is derived from an EMBL/GenBank/DDBJ whole genome shotgun (WGS) entry which is preliminary data.</text>
</comment>
<dbReference type="InterPro" id="IPR029479">
    <property type="entry name" value="Nitroreductase"/>
</dbReference>
<dbReference type="Proteomes" id="UP000009311">
    <property type="component" value="Unassembled WGS sequence"/>
</dbReference>
<organism evidence="7 8">
    <name type="scientific">Lactobacillus pasteurii DSM 23907 = CRBIP 24.76</name>
    <dbReference type="NCBI Taxonomy" id="1423790"/>
    <lineage>
        <taxon>Bacteria</taxon>
        <taxon>Bacillati</taxon>
        <taxon>Bacillota</taxon>
        <taxon>Bacilli</taxon>
        <taxon>Lactobacillales</taxon>
        <taxon>Lactobacillaceae</taxon>
        <taxon>Lactobacillus</taxon>
    </lineage>
</organism>
<dbReference type="Gene3D" id="3.40.109.10">
    <property type="entry name" value="NADH Oxidase"/>
    <property type="match status" value="1"/>
</dbReference>
<dbReference type="Pfam" id="PF00881">
    <property type="entry name" value="Nitroreductase"/>
    <property type="match status" value="1"/>
</dbReference>
<dbReference type="GO" id="GO:0016491">
    <property type="term" value="F:oxidoreductase activity"/>
    <property type="evidence" value="ECO:0007669"/>
    <property type="project" value="UniProtKB-KW"/>
</dbReference>
<evidence type="ECO:0000256" key="3">
    <source>
        <dbReference type="ARBA" id="ARBA00022630"/>
    </source>
</evidence>
<dbReference type="CDD" id="cd02062">
    <property type="entry name" value="Nitro_FMN_reductase"/>
    <property type="match status" value="1"/>
</dbReference>
<dbReference type="PANTHER" id="PTHR43673">
    <property type="entry name" value="NAD(P)H NITROREDUCTASE YDGI-RELATED"/>
    <property type="match status" value="1"/>
</dbReference>
<evidence type="ECO:0000256" key="5">
    <source>
        <dbReference type="ARBA" id="ARBA00023002"/>
    </source>
</evidence>
<comment type="cofactor">
    <cofactor evidence="1">
        <name>FMN</name>
        <dbReference type="ChEBI" id="CHEBI:58210"/>
    </cofactor>
</comment>
<dbReference type="PANTHER" id="PTHR43673:SF2">
    <property type="entry name" value="NITROREDUCTASE"/>
    <property type="match status" value="1"/>
</dbReference>
<name>I7KLP9_9LACO</name>
<gene>
    <name evidence="7" type="ORF">BN53_05350</name>
</gene>
<dbReference type="InterPro" id="IPR000415">
    <property type="entry name" value="Nitroreductase-like"/>
</dbReference>
<dbReference type="SUPFAM" id="SSF55469">
    <property type="entry name" value="FMN-dependent nitroreductase-like"/>
    <property type="match status" value="1"/>
</dbReference>
<sequence length="161" mass="17419">MSDAVLNRRAVRKYTDESLTDAQLEKLVAAFQATPAGMGQFEVMELKLVTSQETRAKLESIANGAFYGAPALFVIATKSDSPFADRDGSCAAENLMIEAKELGLGSVYILGGTMALNKSQEAKELLNLKDGYEVSVVVPVGVPAEKNEVPDRSSRYQVERI</sequence>
<feature type="domain" description="Nitroreductase" evidence="6">
    <location>
        <begin position="57"/>
        <end position="141"/>
    </location>
</feature>
<comment type="similarity">
    <text evidence="2">Belongs to the nitroreductase family.</text>
</comment>
<evidence type="ECO:0000256" key="2">
    <source>
        <dbReference type="ARBA" id="ARBA00007118"/>
    </source>
</evidence>
<keyword evidence="3" id="KW-0285">Flavoprotein</keyword>
<evidence type="ECO:0000259" key="6">
    <source>
        <dbReference type="Pfam" id="PF00881"/>
    </source>
</evidence>
<dbReference type="RefSeq" id="WP_009560066.1">
    <property type="nucleotide sequence ID" value="NZ_AYZN01000005.1"/>
</dbReference>
<dbReference type="AlphaFoldDB" id="I7KLP9"/>
<evidence type="ECO:0000313" key="8">
    <source>
        <dbReference type="Proteomes" id="UP000009311"/>
    </source>
</evidence>
<dbReference type="OrthoDB" id="9812105at2"/>